<name>A0A5B9PH36_9BACT</name>
<evidence type="ECO:0000313" key="2">
    <source>
        <dbReference type="Proteomes" id="UP000322214"/>
    </source>
</evidence>
<organism evidence="1 2">
    <name type="scientific">Mariniblastus fucicola</name>
    <dbReference type="NCBI Taxonomy" id="980251"/>
    <lineage>
        <taxon>Bacteria</taxon>
        <taxon>Pseudomonadati</taxon>
        <taxon>Planctomycetota</taxon>
        <taxon>Planctomycetia</taxon>
        <taxon>Pirellulales</taxon>
        <taxon>Pirellulaceae</taxon>
        <taxon>Mariniblastus</taxon>
    </lineage>
</organism>
<dbReference type="EMBL" id="CP042912">
    <property type="protein sequence ID" value="QEG22013.1"/>
    <property type="molecule type" value="Genomic_DNA"/>
</dbReference>
<evidence type="ECO:0008006" key="3">
    <source>
        <dbReference type="Google" id="ProtNLM"/>
    </source>
</evidence>
<keyword evidence="2" id="KW-1185">Reference proteome</keyword>
<sequence>MPESQSRNPDQISIRGLLALVAAIALFLACYSAISGFAIADETSNRIIEGLTREQVLQIAGKPHQTDGSDWYYRVWNGFVPYSDMMLVGFDENGEVDCVSF</sequence>
<dbReference type="PROSITE" id="PS51257">
    <property type="entry name" value="PROKAR_LIPOPROTEIN"/>
    <property type="match status" value="1"/>
</dbReference>
<evidence type="ECO:0000313" key="1">
    <source>
        <dbReference type="EMBL" id="QEG22013.1"/>
    </source>
</evidence>
<proteinExistence type="predicted"/>
<accession>A0A5B9PH36</accession>
<dbReference type="KEGG" id="mff:MFFC18_18740"/>
<dbReference type="RefSeq" id="WP_075081602.1">
    <property type="nucleotide sequence ID" value="NZ_CP042912.1"/>
</dbReference>
<dbReference type="AlphaFoldDB" id="A0A5B9PH36"/>
<protein>
    <recommendedName>
        <fullName evidence="3">Lipoprotein SmpA/OmlA domain-containing protein</fullName>
    </recommendedName>
</protein>
<dbReference type="Proteomes" id="UP000322214">
    <property type="component" value="Chromosome"/>
</dbReference>
<gene>
    <name evidence="1" type="ORF">MFFC18_18740</name>
</gene>
<reference evidence="1 2" key="1">
    <citation type="submission" date="2019-08" db="EMBL/GenBank/DDBJ databases">
        <title>Deep-cultivation of Planctomycetes and their phenomic and genomic characterization uncovers novel biology.</title>
        <authorList>
            <person name="Wiegand S."/>
            <person name="Jogler M."/>
            <person name="Boedeker C."/>
            <person name="Pinto D."/>
            <person name="Vollmers J."/>
            <person name="Rivas-Marin E."/>
            <person name="Kohn T."/>
            <person name="Peeters S.H."/>
            <person name="Heuer A."/>
            <person name="Rast P."/>
            <person name="Oberbeckmann S."/>
            <person name="Bunk B."/>
            <person name="Jeske O."/>
            <person name="Meyerdierks A."/>
            <person name="Storesund J.E."/>
            <person name="Kallscheuer N."/>
            <person name="Luecker S."/>
            <person name="Lage O.M."/>
            <person name="Pohl T."/>
            <person name="Merkel B.J."/>
            <person name="Hornburger P."/>
            <person name="Mueller R.-W."/>
            <person name="Bruemmer F."/>
            <person name="Labrenz M."/>
            <person name="Spormann A.M."/>
            <person name="Op den Camp H."/>
            <person name="Overmann J."/>
            <person name="Amann R."/>
            <person name="Jetten M.S.M."/>
            <person name="Mascher T."/>
            <person name="Medema M.H."/>
            <person name="Devos D.P."/>
            <person name="Kaster A.-K."/>
            <person name="Ovreas L."/>
            <person name="Rohde M."/>
            <person name="Galperin M.Y."/>
            <person name="Jogler C."/>
        </authorList>
    </citation>
    <scope>NUCLEOTIDE SEQUENCE [LARGE SCALE GENOMIC DNA]</scope>
    <source>
        <strain evidence="1 2">FC18</strain>
    </source>
</reference>